<evidence type="ECO:0000256" key="13">
    <source>
        <dbReference type="ARBA" id="ARBA00053326"/>
    </source>
</evidence>
<evidence type="ECO:0000256" key="10">
    <source>
        <dbReference type="ARBA" id="ARBA00023034"/>
    </source>
</evidence>
<dbReference type="Gene3D" id="2.130.10.10">
    <property type="entry name" value="YVTN repeat-like/Quinoprotein amine dehydrogenase"/>
    <property type="match status" value="1"/>
</dbReference>
<dbReference type="GO" id="GO:0003924">
    <property type="term" value="F:GTPase activity"/>
    <property type="evidence" value="ECO:0007669"/>
    <property type="project" value="InterPro"/>
</dbReference>
<reference evidence="18 19" key="1">
    <citation type="submission" date="2016-10" db="EMBL/GenBank/DDBJ databases">
        <title>The genome of Paramicrosporidium saccamoebae is the missing link in understanding Cryptomycota and Microsporidia evolution.</title>
        <authorList>
            <person name="Quandt C.A."/>
            <person name="Beaudet D."/>
            <person name="Corsaro D."/>
            <person name="Michel R."/>
            <person name="Corradi N."/>
            <person name="James T."/>
        </authorList>
    </citation>
    <scope>NUCLEOTIDE SEQUENCE [LARGE SCALE GENOMIC DNA]</scope>
    <source>
        <strain evidence="18 19">KSL3</strain>
    </source>
</reference>
<evidence type="ECO:0000256" key="11">
    <source>
        <dbReference type="ARBA" id="ARBA00023134"/>
    </source>
</evidence>
<dbReference type="OrthoDB" id="10262475at2759"/>
<keyword evidence="12" id="KW-0449">Lipoprotein</keyword>
<dbReference type="PANTHER" id="PTHR10971">
    <property type="entry name" value="MRNA EXPORT FACTOR AND BUB3"/>
    <property type="match status" value="1"/>
</dbReference>
<dbReference type="InterPro" id="IPR027417">
    <property type="entry name" value="P-loop_NTPase"/>
</dbReference>
<protein>
    <recommendedName>
        <fullName evidence="14">ADP-ribosylation factor</fullName>
    </recommendedName>
</protein>
<dbReference type="STRING" id="1246581.A0A2H9TNB2"/>
<keyword evidence="16" id="KW-0460">Magnesium</keyword>
<dbReference type="FunFam" id="3.40.50.300:FF:003500">
    <property type="entry name" value="ADP-ribosylation factor 1"/>
    <property type="match status" value="1"/>
</dbReference>
<feature type="binding site" evidence="15">
    <location>
        <begin position="24"/>
        <end position="31"/>
    </location>
    <ligand>
        <name>GTP</name>
        <dbReference type="ChEBI" id="CHEBI:37565"/>
    </ligand>
</feature>
<dbReference type="InterPro" id="IPR001680">
    <property type="entry name" value="WD40_rpt"/>
</dbReference>
<comment type="similarity">
    <text evidence="2">Belongs to the small GTPase superfamily. Arf family.</text>
</comment>
<comment type="subcellular location">
    <subcellularLocation>
        <location evidence="1">Golgi apparatus</location>
    </subcellularLocation>
</comment>
<feature type="repeat" description="WD" evidence="17">
    <location>
        <begin position="483"/>
        <end position="517"/>
    </location>
</feature>
<feature type="binding site" evidence="15">
    <location>
        <position position="81"/>
    </location>
    <ligand>
        <name>GTP</name>
        <dbReference type="ChEBI" id="CHEBI:37565"/>
    </ligand>
</feature>
<keyword evidence="19" id="KW-1185">Reference proteome</keyword>
<keyword evidence="4 17" id="KW-0853">WD repeat</keyword>
<sequence length="563" mass="62611">MGLSIARLMDGLFGKRDMRILMVGLDAAGKTTILYKLKLGEIVTTIPTIGTLFVGVSSVVGFNVETVEYKKIFFTVWDVGGQDKIRIIFVVDSNDRDRIGDARDELMRMLNEDELRNAVLLVFANKQDLPNAMSVAEVIEKMSLSSLTTRKWHVEATCATTGEGLYEGLGCWNSGKSSRNSGESSQDWRIESGLWRIKPELWRIKSGLWRIKSERWRIKSGLWIIKLGLWGIQPRLKIQPGLKSWDPAPTLRMQPGTEVELSAPPKDGISAVHFGNETDHLLASSWDAVRRKLKGKIPFDAALLDCCFSDSDSVAFTGGLNRQVMRIDWNTLKTSILGTHEDAVRSLVRCQSTGILFSGSWDSTVTAWDTNSATRTASLNVPGKVYSMDCAQNVLVVGMADRHVQVYDTRKLDAPLQTRESSLRHQTRCIRLFPNGKAFVISSIEGRVGVEYLDPAGQSQNFAFKCHRAPMPDQANMETVYPVNAVAFHPKYGTFCTGGSDGIVCAWDPISKKRIRSFPKNHSSISSLAFSRDGSLLAIASSYCYEEGEKETMEDTDIRGKSQ</sequence>
<dbReference type="PROSITE" id="PS50082">
    <property type="entry name" value="WD_REPEATS_2"/>
    <property type="match status" value="2"/>
</dbReference>
<dbReference type="GO" id="GO:0046872">
    <property type="term" value="F:metal ion binding"/>
    <property type="evidence" value="ECO:0007669"/>
    <property type="project" value="UniProtKB-KW"/>
</dbReference>
<dbReference type="InterPro" id="IPR036322">
    <property type="entry name" value="WD40_repeat_dom_sf"/>
</dbReference>
<evidence type="ECO:0000256" key="7">
    <source>
        <dbReference type="ARBA" id="ARBA00022741"/>
    </source>
</evidence>
<evidence type="ECO:0000256" key="15">
    <source>
        <dbReference type="PIRSR" id="PIRSR606689-1"/>
    </source>
</evidence>
<name>A0A2H9TNB2_9FUNG</name>
<dbReference type="SMART" id="SM00178">
    <property type="entry name" value="SAR"/>
    <property type="match status" value="1"/>
</dbReference>
<dbReference type="SUPFAM" id="SSF50978">
    <property type="entry name" value="WD40 repeat-like"/>
    <property type="match status" value="1"/>
</dbReference>
<dbReference type="GO" id="GO:0015031">
    <property type="term" value="P:protein transport"/>
    <property type="evidence" value="ECO:0007669"/>
    <property type="project" value="UniProtKB-KW"/>
</dbReference>
<keyword evidence="7 15" id="KW-0547">Nucleotide-binding</keyword>
<evidence type="ECO:0000313" key="19">
    <source>
        <dbReference type="Proteomes" id="UP000240830"/>
    </source>
</evidence>
<dbReference type="PROSITE" id="PS51417">
    <property type="entry name" value="ARF"/>
    <property type="match status" value="1"/>
</dbReference>
<dbReference type="EMBL" id="MTSL01000072">
    <property type="protein sequence ID" value="PJF19258.1"/>
    <property type="molecule type" value="Genomic_DNA"/>
</dbReference>
<keyword evidence="3" id="KW-0813">Transport</keyword>
<evidence type="ECO:0000256" key="2">
    <source>
        <dbReference type="ARBA" id="ARBA00010290"/>
    </source>
</evidence>
<evidence type="ECO:0000256" key="12">
    <source>
        <dbReference type="ARBA" id="ARBA00023288"/>
    </source>
</evidence>
<keyword evidence="11 15" id="KW-0342">GTP-binding</keyword>
<evidence type="ECO:0000256" key="8">
    <source>
        <dbReference type="ARBA" id="ARBA00022892"/>
    </source>
</evidence>
<dbReference type="GO" id="GO:0005525">
    <property type="term" value="F:GTP binding"/>
    <property type="evidence" value="ECO:0007669"/>
    <property type="project" value="UniProtKB-KW"/>
</dbReference>
<evidence type="ECO:0000256" key="9">
    <source>
        <dbReference type="ARBA" id="ARBA00022927"/>
    </source>
</evidence>
<evidence type="ECO:0000313" key="18">
    <source>
        <dbReference type="EMBL" id="PJF19258.1"/>
    </source>
</evidence>
<dbReference type="Pfam" id="PF00025">
    <property type="entry name" value="Arf"/>
    <property type="match status" value="1"/>
</dbReference>
<dbReference type="PROSITE" id="PS50294">
    <property type="entry name" value="WD_REPEATS_REGION"/>
    <property type="match status" value="1"/>
</dbReference>
<keyword evidence="10" id="KW-0333">Golgi apparatus</keyword>
<evidence type="ECO:0000256" key="16">
    <source>
        <dbReference type="PIRSR" id="PIRSR606689-2"/>
    </source>
</evidence>
<evidence type="ECO:0000256" key="6">
    <source>
        <dbReference type="ARBA" id="ARBA00022737"/>
    </source>
</evidence>
<dbReference type="Pfam" id="PF00400">
    <property type="entry name" value="WD40"/>
    <property type="match status" value="3"/>
</dbReference>
<organism evidence="18 19">
    <name type="scientific">Paramicrosporidium saccamoebae</name>
    <dbReference type="NCBI Taxonomy" id="1246581"/>
    <lineage>
        <taxon>Eukaryota</taxon>
        <taxon>Fungi</taxon>
        <taxon>Fungi incertae sedis</taxon>
        <taxon>Cryptomycota</taxon>
        <taxon>Cryptomycota incertae sedis</taxon>
        <taxon>Paramicrosporidium</taxon>
    </lineage>
</organism>
<evidence type="ECO:0000256" key="5">
    <source>
        <dbReference type="ARBA" id="ARBA00022707"/>
    </source>
</evidence>
<dbReference type="PRINTS" id="PR00328">
    <property type="entry name" value="SAR1GTPBP"/>
</dbReference>
<evidence type="ECO:0000256" key="3">
    <source>
        <dbReference type="ARBA" id="ARBA00022448"/>
    </source>
</evidence>
<dbReference type="InterPro" id="IPR015943">
    <property type="entry name" value="WD40/YVTN_repeat-like_dom_sf"/>
</dbReference>
<dbReference type="Proteomes" id="UP000240830">
    <property type="component" value="Unassembled WGS sequence"/>
</dbReference>
<dbReference type="PROSITE" id="PS00678">
    <property type="entry name" value="WD_REPEATS_1"/>
    <property type="match status" value="1"/>
</dbReference>
<proteinExistence type="inferred from homology"/>
<keyword evidence="5" id="KW-0519">Myristate</keyword>
<dbReference type="SMART" id="SM00320">
    <property type="entry name" value="WD40"/>
    <property type="match status" value="5"/>
</dbReference>
<feature type="binding site" evidence="16">
    <location>
        <position position="31"/>
    </location>
    <ligand>
        <name>Mg(2+)</name>
        <dbReference type="ChEBI" id="CHEBI:18420"/>
    </ligand>
</feature>
<evidence type="ECO:0000256" key="4">
    <source>
        <dbReference type="ARBA" id="ARBA00022574"/>
    </source>
</evidence>
<keyword evidence="9" id="KW-0653">Protein transport</keyword>
<keyword evidence="8" id="KW-0931">ER-Golgi transport</keyword>
<feature type="repeat" description="WD" evidence="17">
    <location>
        <begin position="337"/>
        <end position="378"/>
    </location>
</feature>
<dbReference type="SUPFAM" id="SSF52540">
    <property type="entry name" value="P-loop containing nucleoside triphosphate hydrolases"/>
    <property type="match status" value="1"/>
</dbReference>
<dbReference type="Gene3D" id="3.40.50.300">
    <property type="entry name" value="P-loop containing nucleotide triphosphate hydrolases"/>
    <property type="match status" value="1"/>
</dbReference>
<comment type="caution">
    <text evidence="18">The sequence shown here is derived from an EMBL/GenBank/DDBJ whole genome shotgun (WGS) entry which is preliminary data.</text>
</comment>
<dbReference type="SMART" id="SM00177">
    <property type="entry name" value="ARF"/>
    <property type="match status" value="1"/>
</dbReference>
<dbReference type="AlphaFoldDB" id="A0A2H9TNB2"/>
<feature type="binding site" evidence="15">
    <location>
        <begin position="125"/>
        <end position="128"/>
    </location>
    <ligand>
        <name>GTP</name>
        <dbReference type="ChEBI" id="CHEBI:37565"/>
    </ligand>
</feature>
<evidence type="ECO:0000256" key="1">
    <source>
        <dbReference type="ARBA" id="ARBA00004555"/>
    </source>
</evidence>
<keyword evidence="6" id="KW-0677">Repeat</keyword>
<keyword evidence="16" id="KW-0479">Metal-binding</keyword>
<dbReference type="InterPro" id="IPR006689">
    <property type="entry name" value="Small_GTPase_ARF/SAR"/>
</dbReference>
<dbReference type="GO" id="GO:0005794">
    <property type="term" value="C:Golgi apparatus"/>
    <property type="evidence" value="ECO:0007669"/>
    <property type="project" value="UniProtKB-SubCell"/>
</dbReference>
<comment type="function">
    <text evidence="13">GTP-binding protein involved in protein trafficking; may modulate vesicle budding and uncoating within the Golgi apparatus.</text>
</comment>
<dbReference type="InterPro" id="IPR019775">
    <property type="entry name" value="WD40_repeat_CS"/>
</dbReference>
<accession>A0A2H9TNB2</accession>
<dbReference type="GO" id="GO:0016192">
    <property type="term" value="P:vesicle-mediated transport"/>
    <property type="evidence" value="ECO:0007669"/>
    <property type="project" value="UniProtKB-KW"/>
</dbReference>
<gene>
    <name evidence="18" type="ORF">PSACC_00933</name>
</gene>
<evidence type="ECO:0000256" key="14">
    <source>
        <dbReference type="ARBA" id="ARBA00070396"/>
    </source>
</evidence>
<evidence type="ECO:0000256" key="17">
    <source>
        <dbReference type="PROSITE-ProRule" id="PRU00221"/>
    </source>
</evidence>